<gene>
    <name evidence="2" type="ORF">BEI_1506</name>
</gene>
<evidence type="ECO:0000256" key="1">
    <source>
        <dbReference type="SAM" id="MobiDB-lite"/>
    </source>
</evidence>
<reference evidence="2 3" key="1">
    <citation type="journal article" date="2017" name="Sci. Rep.">
        <title>Revealing the Saline Adaptation Strategies of the Halophilic Bacterium Halomonas beimenensis through High-throughput Omics and Transposon Mutagenesis Approaches.</title>
        <authorList>
            <person name="Chen Y.H."/>
            <person name="Lin S.S."/>
            <person name="Shyu Y.T."/>
        </authorList>
    </citation>
    <scope>NUCLEOTIDE SEQUENCE [LARGE SCALE GENOMIC DNA]</scope>
    <source>
        <strain evidence="2 3">NTU-111</strain>
    </source>
</reference>
<dbReference type="GO" id="GO:0006355">
    <property type="term" value="P:regulation of DNA-templated transcription"/>
    <property type="evidence" value="ECO:0007669"/>
    <property type="project" value="InterPro"/>
</dbReference>
<evidence type="ECO:0000313" key="3">
    <source>
        <dbReference type="Proteomes" id="UP000219993"/>
    </source>
</evidence>
<name>A0A291P6F9_9GAMM</name>
<dbReference type="AlphaFoldDB" id="A0A291P6F9"/>
<accession>A0A291P6F9</accession>
<dbReference type="RefSeq" id="WP_097788932.1">
    <property type="nucleotide sequence ID" value="NZ_BAAADT010000012.1"/>
</dbReference>
<feature type="compositionally biased region" description="Pro residues" evidence="1">
    <location>
        <begin position="104"/>
        <end position="120"/>
    </location>
</feature>
<feature type="region of interest" description="Disordered" evidence="1">
    <location>
        <begin position="94"/>
        <end position="142"/>
    </location>
</feature>
<evidence type="ECO:0008006" key="4">
    <source>
        <dbReference type="Google" id="ProtNLM"/>
    </source>
</evidence>
<dbReference type="SUPFAM" id="SSF47598">
    <property type="entry name" value="Ribbon-helix-helix"/>
    <property type="match status" value="1"/>
</dbReference>
<evidence type="ECO:0000313" key="2">
    <source>
        <dbReference type="EMBL" id="ATJ82493.1"/>
    </source>
</evidence>
<organism evidence="2 3">
    <name type="scientific">Halomonas beimenensis</name>
    <dbReference type="NCBI Taxonomy" id="475662"/>
    <lineage>
        <taxon>Bacteria</taxon>
        <taxon>Pseudomonadati</taxon>
        <taxon>Pseudomonadota</taxon>
        <taxon>Gammaproteobacteria</taxon>
        <taxon>Oceanospirillales</taxon>
        <taxon>Halomonadaceae</taxon>
        <taxon>Halomonas</taxon>
    </lineage>
</organism>
<dbReference type="KEGG" id="hbe:BEI_1506"/>
<protein>
    <recommendedName>
        <fullName evidence="4">Ribbon-helix-helix protein CopG domain-containing protein</fullName>
    </recommendedName>
</protein>
<keyword evidence="3" id="KW-1185">Reference proteome</keyword>
<dbReference type="Proteomes" id="UP000219993">
    <property type="component" value="Chromosome"/>
</dbReference>
<proteinExistence type="predicted"/>
<sequence length="194" mass="21743">MASHPLNKDQRRRLVAYLKKSKPEGWRNLLAAVNNGPPWKALGLYFECVRAGMIDDSVFFERWSVGNSMPPMPSVATQSEGGLSAFLASIKQRQLQEADSTPADPAPQPPAQKAPMPPQEPSQAVPKRSRTTSRKTKENKRTISLMIEPSLYEQVKQLAEIQDRSIGAQVRHAIRQDLERNAYLLYDSATDDDQ</sequence>
<dbReference type="EMBL" id="CP021435">
    <property type="protein sequence ID" value="ATJ82493.1"/>
    <property type="molecule type" value="Genomic_DNA"/>
</dbReference>
<dbReference type="InterPro" id="IPR010985">
    <property type="entry name" value="Ribbon_hlx_hlx"/>
</dbReference>